<name>A0A165C9E2_9APHY</name>
<dbReference type="SUPFAM" id="SSF48179">
    <property type="entry name" value="6-phosphogluconate dehydrogenase C-terminal domain-like"/>
    <property type="match status" value="1"/>
</dbReference>
<dbReference type="GO" id="GO:0008677">
    <property type="term" value="F:2-dehydropantoate 2-reductase activity"/>
    <property type="evidence" value="ECO:0007669"/>
    <property type="project" value="UniProtKB-EC"/>
</dbReference>
<organism evidence="8 9">
    <name type="scientific">Laetiporus sulphureus 93-53</name>
    <dbReference type="NCBI Taxonomy" id="1314785"/>
    <lineage>
        <taxon>Eukaryota</taxon>
        <taxon>Fungi</taxon>
        <taxon>Dikarya</taxon>
        <taxon>Basidiomycota</taxon>
        <taxon>Agaricomycotina</taxon>
        <taxon>Agaricomycetes</taxon>
        <taxon>Polyporales</taxon>
        <taxon>Laetiporus</taxon>
    </lineage>
</organism>
<dbReference type="GO" id="GO:0015940">
    <property type="term" value="P:pantothenate biosynthetic process"/>
    <property type="evidence" value="ECO:0007669"/>
    <property type="project" value="InterPro"/>
</dbReference>
<evidence type="ECO:0000313" key="8">
    <source>
        <dbReference type="EMBL" id="KZT02429.1"/>
    </source>
</evidence>
<dbReference type="EMBL" id="KV427652">
    <property type="protein sequence ID" value="KZT02429.1"/>
    <property type="molecule type" value="Genomic_DNA"/>
</dbReference>
<dbReference type="InParanoid" id="A0A165C9E2"/>
<dbReference type="GO" id="GO:0005739">
    <property type="term" value="C:mitochondrion"/>
    <property type="evidence" value="ECO:0007669"/>
    <property type="project" value="TreeGrafter"/>
</dbReference>
<dbReference type="FunCoup" id="A0A165C9E2">
    <property type="interactions" value="243"/>
</dbReference>
<dbReference type="Pfam" id="PF08546">
    <property type="entry name" value="ApbA_C"/>
    <property type="match status" value="1"/>
</dbReference>
<evidence type="ECO:0000256" key="1">
    <source>
        <dbReference type="ARBA" id="ARBA00007870"/>
    </source>
</evidence>
<comment type="similarity">
    <text evidence="1">Belongs to the ketopantoate reductase family.</text>
</comment>
<dbReference type="InterPro" id="IPR003710">
    <property type="entry name" value="ApbA"/>
</dbReference>
<dbReference type="GeneID" id="63821981"/>
<dbReference type="InterPro" id="IPR013752">
    <property type="entry name" value="KPA_reductase"/>
</dbReference>
<evidence type="ECO:0000256" key="3">
    <source>
        <dbReference type="ARBA" id="ARBA00022857"/>
    </source>
</evidence>
<dbReference type="Pfam" id="PF02558">
    <property type="entry name" value="ApbA"/>
    <property type="match status" value="1"/>
</dbReference>
<gene>
    <name evidence="8" type="ORF">LAESUDRAFT_661706</name>
</gene>
<evidence type="ECO:0000256" key="4">
    <source>
        <dbReference type="ARBA" id="ARBA00023002"/>
    </source>
</evidence>
<dbReference type="Gene3D" id="1.10.1040.10">
    <property type="entry name" value="N-(1-d-carboxylethyl)-l-norvaline Dehydrogenase, domain 2"/>
    <property type="match status" value="1"/>
</dbReference>
<protein>
    <recommendedName>
        <fullName evidence="2">2-dehydropantoate 2-reductase</fullName>
        <ecNumber evidence="2">1.1.1.169</ecNumber>
    </recommendedName>
    <alternativeName>
        <fullName evidence="5">Ketopantoate reductase</fullName>
    </alternativeName>
</protein>
<dbReference type="InterPro" id="IPR013332">
    <property type="entry name" value="KPR_N"/>
</dbReference>
<proteinExistence type="inferred from homology"/>
<reference evidence="8 9" key="1">
    <citation type="journal article" date="2016" name="Mol. Biol. Evol.">
        <title>Comparative Genomics of Early-Diverging Mushroom-Forming Fungi Provides Insights into the Origins of Lignocellulose Decay Capabilities.</title>
        <authorList>
            <person name="Nagy L.G."/>
            <person name="Riley R."/>
            <person name="Tritt A."/>
            <person name="Adam C."/>
            <person name="Daum C."/>
            <person name="Floudas D."/>
            <person name="Sun H."/>
            <person name="Yadav J.S."/>
            <person name="Pangilinan J."/>
            <person name="Larsson K.H."/>
            <person name="Matsuura K."/>
            <person name="Barry K."/>
            <person name="Labutti K."/>
            <person name="Kuo R."/>
            <person name="Ohm R.A."/>
            <person name="Bhattacharya S.S."/>
            <person name="Shirouzu T."/>
            <person name="Yoshinaga Y."/>
            <person name="Martin F.M."/>
            <person name="Grigoriev I.V."/>
            <person name="Hibbett D.S."/>
        </authorList>
    </citation>
    <scope>NUCLEOTIDE SEQUENCE [LARGE SCALE GENOMIC DNA]</scope>
    <source>
        <strain evidence="8 9">93-53</strain>
    </source>
</reference>
<dbReference type="Gene3D" id="3.40.50.720">
    <property type="entry name" value="NAD(P)-binding Rossmann-like Domain"/>
    <property type="match status" value="1"/>
</dbReference>
<feature type="domain" description="Ketopantoate reductase N-terminal" evidence="6">
    <location>
        <begin position="3"/>
        <end position="166"/>
    </location>
</feature>
<evidence type="ECO:0000256" key="2">
    <source>
        <dbReference type="ARBA" id="ARBA00013014"/>
    </source>
</evidence>
<dbReference type="PANTHER" id="PTHR43765">
    <property type="entry name" value="2-DEHYDROPANTOATE 2-REDUCTASE-RELATED"/>
    <property type="match status" value="1"/>
</dbReference>
<dbReference type="STRING" id="1314785.A0A165C9E2"/>
<evidence type="ECO:0000259" key="7">
    <source>
        <dbReference type="Pfam" id="PF08546"/>
    </source>
</evidence>
<keyword evidence="9" id="KW-1185">Reference proteome</keyword>
<dbReference type="AlphaFoldDB" id="A0A165C9E2"/>
<dbReference type="GO" id="GO:0050661">
    <property type="term" value="F:NADP binding"/>
    <property type="evidence" value="ECO:0007669"/>
    <property type="project" value="TreeGrafter"/>
</dbReference>
<dbReference type="NCBIfam" id="TIGR00745">
    <property type="entry name" value="apbA_panE"/>
    <property type="match status" value="1"/>
</dbReference>
<evidence type="ECO:0000259" key="6">
    <source>
        <dbReference type="Pfam" id="PF02558"/>
    </source>
</evidence>
<evidence type="ECO:0000313" key="9">
    <source>
        <dbReference type="Proteomes" id="UP000076871"/>
    </source>
</evidence>
<dbReference type="RefSeq" id="XP_040760169.1">
    <property type="nucleotide sequence ID" value="XM_040904951.1"/>
</dbReference>
<dbReference type="InterPro" id="IPR008927">
    <property type="entry name" value="6-PGluconate_DH-like_C_sf"/>
</dbReference>
<keyword evidence="3" id="KW-0521">NADP</keyword>
<dbReference type="InterPro" id="IPR036291">
    <property type="entry name" value="NAD(P)-bd_dom_sf"/>
</dbReference>
<dbReference type="InterPro" id="IPR013328">
    <property type="entry name" value="6PGD_dom2"/>
</dbReference>
<feature type="domain" description="Ketopantoate reductase C-terminal" evidence="7">
    <location>
        <begin position="233"/>
        <end position="381"/>
    </location>
</feature>
<dbReference type="Proteomes" id="UP000076871">
    <property type="component" value="Unassembled WGS sequence"/>
</dbReference>
<dbReference type="EC" id="1.1.1.169" evidence="2"/>
<dbReference type="InterPro" id="IPR050838">
    <property type="entry name" value="Ketopantoate_reductase"/>
</dbReference>
<dbReference type="OrthoDB" id="73846at2759"/>
<sequence length="397" mass="44173">MHIHVLGYGAIGTLVAHHLRATLPLKHLVSVIHKTPALAYQASEAGGIKVERDGVVQFQKHILHESPDPYDDYNPKPSPIESLIVAVKAQSAIQGIMSLLPRISSNSTIVLLHNGMGVYENLIKAVFRNREQRPNIVVSVNNHGAFLKQEGHVVHTGVGDIKLGIVPDPKGRDFEVSLDTSLPKEDQKLSLDDITPLSGDPLAQRYVSLRNTITALTSAEQLNASWQPIYDVQVAMRCKLAVNAVVNPLTALLNCKNGELFEHPEALRLSKRLCAEASIVFWAQWEQEVWAKRPRDAGDAHEDADKPNSQDFPRELSAERLMLECERVAKLTSDNVSSMLVDVRRGRQTEIEYISGYLFRMAQRYKVPIPVTAAILDLMRLRSKLPIDKPLPLNSVL</sequence>
<accession>A0A165C9E2</accession>
<keyword evidence="4" id="KW-0560">Oxidoreductase</keyword>
<evidence type="ECO:0000256" key="5">
    <source>
        <dbReference type="ARBA" id="ARBA00032024"/>
    </source>
</evidence>
<dbReference type="PANTHER" id="PTHR43765:SF2">
    <property type="entry name" value="2-DEHYDROPANTOATE 2-REDUCTASE"/>
    <property type="match status" value="1"/>
</dbReference>
<dbReference type="SUPFAM" id="SSF51735">
    <property type="entry name" value="NAD(P)-binding Rossmann-fold domains"/>
    <property type="match status" value="1"/>
</dbReference>